<dbReference type="Pfam" id="PF01544">
    <property type="entry name" value="CorA"/>
    <property type="match status" value="1"/>
</dbReference>
<keyword evidence="4 6" id="KW-0472">Membrane</keyword>
<dbReference type="InterPro" id="IPR002523">
    <property type="entry name" value="MgTranspt_CorA/ZnTranspt_ZntB"/>
</dbReference>
<comment type="subcellular location">
    <subcellularLocation>
        <location evidence="1">Membrane</location>
        <topology evidence="1">Multi-pass membrane protein</topology>
    </subcellularLocation>
</comment>
<evidence type="ECO:0000256" key="5">
    <source>
        <dbReference type="SAM" id="MobiDB-lite"/>
    </source>
</evidence>
<dbReference type="GO" id="GO:0016020">
    <property type="term" value="C:membrane"/>
    <property type="evidence" value="ECO:0007669"/>
    <property type="project" value="UniProtKB-SubCell"/>
</dbReference>
<feature type="compositionally biased region" description="Basic and acidic residues" evidence="5">
    <location>
        <begin position="703"/>
        <end position="714"/>
    </location>
</feature>
<evidence type="ECO:0000256" key="6">
    <source>
        <dbReference type="SAM" id="Phobius"/>
    </source>
</evidence>
<keyword evidence="3 6" id="KW-1133">Transmembrane helix</keyword>
<reference evidence="7 8" key="1">
    <citation type="submission" date="2020-05" db="EMBL/GenBank/DDBJ databases">
        <title>Identification and distribution of gene clusters putatively required for synthesis of sphingolipid metabolism inhibitors in phylogenetically diverse species of the filamentous fungus Fusarium.</title>
        <authorList>
            <person name="Kim H.-S."/>
            <person name="Busman M."/>
            <person name="Brown D.W."/>
            <person name="Divon H."/>
            <person name="Uhlig S."/>
            <person name="Proctor R.H."/>
        </authorList>
    </citation>
    <scope>NUCLEOTIDE SEQUENCE [LARGE SCALE GENOMIC DNA]</scope>
    <source>
        <strain evidence="7 8">NRRL 20693</strain>
    </source>
</reference>
<evidence type="ECO:0000256" key="4">
    <source>
        <dbReference type="ARBA" id="ARBA00023136"/>
    </source>
</evidence>
<accession>A0A8H5WFH9</accession>
<proteinExistence type="predicted"/>
<dbReference type="SUPFAM" id="SSF144083">
    <property type="entry name" value="Magnesium transport protein CorA, transmembrane region"/>
    <property type="match status" value="1"/>
</dbReference>
<evidence type="ECO:0000256" key="3">
    <source>
        <dbReference type="ARBA" id="ARBA00022989"/>
    </source>
</evidence>
<dbReference type="InterPro" id="IPR045863">
    <property type="entry name" value="CorA_TM1_TM2"/>
</dbReference>
<keyword evidence="8" id="KW-1185">Reference proteome</keyword>
<feature type="transmembrane region" description="Helical" evidence="6">
    <location>
        <begin position="630"/>
        <end position="649"/>
    </location>
</feature>
<dbReference type="EMBL" id="JAAGWQ010000192">
    <property type="protein sequence ID" value="KAF5660677.1"/>
    <property type="molecule type" value="Genomic_DNA"/>
</dbReference>
<dbReference type="AlphaFoldDB" id="A0A8H5WFH9"/>
<organism evidence="7 8">
    <name type="scientific">Fusarium heterosporum</name>
    <dbReference type="NCBI Taxonomy" id="42747"/>
    <lineage>
        <taxon>Eukaryota</taxon>
        <taxon>Fungi</taxon>
        <taxon>Dikarya</taxon>
        <taxon>Ascomycota</taxon>
        <taxon>Pezizomycotina</taxon>
        <taxon>Sordariomycetes</taxon>
        <taxon>Hypocreomycetidae</taxon>
        <taxon>Hypocreales</taxon>
        <taxon>Nectriaceae</taxon>
        <taxon>Fusarium</taxon>
        <taxon>Fusarium heterosporum species complex</taxon>
    </lineage>
</organism>
<evidence type="ECO:0000313" key="8">
    <source>
        <dbReference type="Proteomes" id="UP000567885"/>
    </source>
</evidence>
<evidence type="ECO:0000313" key="7">
    <source>
        <dbReference type="EMBL" id="KAF5660677.1"/>
    </source>
</evidence>
<dbReference type="Proteomes" id="UP000567885">
    <property type="component" value="Unassembled WGS sequence"/>
</dbReference>
<gene>
    <name evidence="7" type="ORF">FHETE_8840</name>
</gene>
<dbReference type="GO" id="GO:0046873">
    <property type="term" value="F:metal ion transmembrane transporter activity"/>
    <property type="evidence" value="ECO:0007669"/>
    <property type="project" value="InterPro"/>
</dbReference>
<evidence type="ECO:0000256" key="1">
    <source>
        <dbReference type="ARBA" id="ARBA00004141"/>
    </source>
</evidence>
<dbReference type="OrthoDB" id="5030973at2759"/>
<sequence>MVRNNPTDPFQRSVIVDRASQCGIQADLAGVIHGSMSPGKEPATLLVFEFKFRVRKRDRRIKSASVTISFHGGNDDPAVVNFAPSELSSRQSVTEFAREVNAEIGIPGAGIVDFGGPGRTTQWQSNDSAKLQAIKSFKPKAGSSDIAGQINTVTWTMLENTTVRSGLPPYLKTAILLQRRTDEKFLATISIETDVSGFSFRDFQGDILGDRVDDPVFFDPRAPPQWYDGPLELNNLGSIDLSSLSRWVDSADMDQEWNNVQADDAIESETVIELVSPNDAVDSKSKSWSIDLWDTNITMESRTDLPSILKRKDLEKYFSWISESLTKPPLITSNDADGNREVKLPLRGTDLFNLIARQSDETNLTASKLKDLLSEPPIDVLSGFIQLPGDLEISQSHDRGSCQIFTDPDGSRVQKEYIIQTPFYRTGFWSLVLYSLIDLDVPRPASKLSGIIQADAGVDFSSIFSEVRKLAEKHGRHQSLLPIQLFKVHFAATLKSLQSIQDRVEKVDEELLRQFEQEGNLGEASKLYRSLSMVLHQCSMELAELRRRRSFEDDLRKQLLQDLQSGSKLTVMMDLYSKMSKSLDLDVEALPGKIESQRNVLFNLITQHDSFLQAKLAREALRDSKAMKTLSVLTILFLPGAFVATVFSTNMFTFKSNGQQIWIYFAIVTPLTAVIMVIWALWLKKTPHRADEETGSRSNQKMMGKDSLKTSKND</sequence>
<comment type="caution">
    <text evidence="7">The sequence shown here is derived from an EMBL/GenBank/DDBJ whole genome shotgun (WGS) entry which is preliminary data.</text>
</comment>
<protein>
    <submittedName>
        <fullName evidence="7">Uncharacterized protein</fullName>
    </submittedName>
</protein>
<feature type="region of interest" description="Disordered" evidence="5">
    <location>
        <begin position="690"/>
        <end position="714"/>
    </location>
</feature>
<name>A0A8H5WFH9_FUSHE</name>
<evidence type="ECO:0000256" key="2">
    <source>
        <dbReference type="ARBA" id="ARBA00022692"/>
    </source>
</evidence>
<feature type="transmembrane region" description="Helical" evidence="6">
    <location>
        <begin position="661"/>
        <end position="682"/>
    </location>
</feature>
<dbReference type="Gene3D" id="1.20.58.340">
    <property type="entry name" value="Magnesium transport protein CorA, transmembrane region"/>
    <property type="match status" value="1"/>
</dbReference>
<keyword evidence="2 6" id="KW-0812">Transmembrane</keyword>